<reference evidence="2 3" key="1">
    <citation type="journal article" date="2015" name="Nature">
        <title>rRNA introns, odd ribosomes, and small enigmatic genomes across a large radiation of phyla.</title>
        <authorList>
            <person name="Brown C.T."/>
            <person name="Hug L.A."/>
            <person name="Thomas B.C."/>
            <person name="Sharon I."/>
            <person name="Castelle C.J."/>
            <person name="Singh A."/>
            <person name="Wilkins M.J."/>
            <person name="Williams K.H."/>
            <person name="Banfield J.F."/>
        </authorList>
    </citation>
    <scope>NUCLEOTIDE SEQUENCE [LARGE SCALE GENOMIC DNA]</scope>
</reference>
<keyword evidence="1" id="KW-0812">Transmembrane</keyword>
<comment type="caution">
    <text evidence="2">The sequence shown here is derived from an EMBL/GenBank/DDBJ whole genome shotgun (WGS) entry which is preliminary data.</text>
</comment>
<dbReference type="AlphaFoldDB" id="A0A0G0Q7E2"/>
<keyword evidence="1" id="KW-1133">Transmembrane helix</keyword>
<feature type="transmembrane region" description="Helical" evidence="1">
    <location>
        <begin position="12"/>
        <end position="30"/>
    </location>
</feature>
<evidence type="ECO:0000313" key="3">
    <source>
        <dbReference type="Proteomes" id="UP000034799"/>
    </source>
</evidence>
<name>A0A0G0Q7E2_9BACT</name>
<sequence>MDEGKKSNILPIILIVLLVGGMGVGGYYLGRYLDLEEAKKNSQNQSVATTKKYSNSTFKIKFDYPSDWTLTEANETDAEEVKSARSVTVKSSSGSEFIYYHAVLDTPIETDTACDEDDPNGDEDGNFPCQFITGIAKFARYENFDDSDLDLTIWHIAEVQDPSTPKVYTFDPNDYFAYRVRNNSDLLDLDKIMKSVERGE</sequence>
<evidence type="ECO:0000256" key="1">
    <source>
        <dbReference type="SAM" id="Phobius"/>
    </source>
</evidence>
<protein>
    <submittedName>
        <fullName evidence="2">Uncharacterized protein</fullName>
    </submittedName>
</protein>
<organism evidence="2 3">
    <name type="scientific">candidate division WS6 bacterium GW2011_GWF2_39_15</name>
    <dbReference type="NCBI Taxonomy" id="1619100"/>
    <lineage>
        <taxon>Bacteria</taxon>
        <taxon>Candidatus Dojkabacteria</taxon>
    </lineage>
</organism>
<proteinExistence type="predicted"/>
<evidence type="ECO:0000313" key="2">
    <source>
        <dbReference type="EMBL" id="KKR06355.1"/>
    </source>
</evidence>
<accession>A0A0G0Q7E2</accession>
<gene>
    <name evidence="2" type="ORF">UT34_C0001G0395</name>
</gene>
<dbReference type="EMBL" id="LBWK01000001">
    <property type="protein sequence ID" value="KKR06355.1"/>
    <property type="molecule type" value="Genomic_DNA"/>
</dbReference>
<dbReference type="Proteomes" id="UP000034799">
    <property type="component" value="Unassembled WGS sequence"/>
</dbReference>
<dbReference type="STRING" id="1619100.UT34_C0001G0395"/>
<keyword evidence="1" id="KW-0472">Membrane</keyword>